<reference evidence="1" key="1">
    <citation type="journal article" date="2015" name="Nature">
        <title>Complex archaea that bridge the gap between prokaryotes and eukaryotes.</title>
        <authorList>
            <person name="Spang A."/>
            <person name="Saw J.H."/>
            <person name="Jorgensen S.L."/>
            <person name="Zaremba-Niedzwiedzka K."/>
            <person name="Martijn J."/>
            <person name="Lind A.E."/>
            <person name="van Eijk R."/>
            <person name="Schleper C."/>
            <person name="Guy L."/>
            <person name="Ettema T.J."/>
        </authorList>
    </citation>
    <scope>NUCLEOTIDE SEQUENCE</scope>
</reference>
<proteinExistence type="predicted"/>
<name>A0A0F9TW88_9ZZZZ</name>
<accession>A0A0F9TW88</accession>
<dbReference type="EMBL" id="LAZR01001376">
    <property type="protein sequence ID" value="KKN45638.1"/>
    <property type="molecule type" value="Genomic_DNA"/>
</dbReference>
<comment type="caution">
    <text evidence="1">The sequence shown here is derived from an EMBL/GenBank/DDBJ whole genome shotgun (WGS) entry which is preliminary data.</text>
</comment>
<organism evidence="1">
    <name type="scientific">marine sediment metagenome</name>
    <dbReference type="NCBI Taxonomy" id="412755"/>
    <lineage>
        <taxon>unclassified sequences</taxon>
        <taxon>metagenomes</taxon>
        <taxon>ecological metagenomes</taxon>
    </lineage>
</organism>
<dbReference type="AlphaFoldDB" id="A0A0F9TW88"/>
<evidence type="ECO:0000313" key="1">
    <source>
        <dbReference type="EMBL" id="KKN45638.1"/>
    </source>
</evidence>
<sequence length="142" mass="16636">MTNLIEKSLIIGFGILVLTIFSSMISPFLGKIIDFNRNEKKELKTYIDFIKEVDLSIKSAIQKPNEPQLKKIDYPKNFNISFYENFAEYEFILDSKVYTEILVYNQTFCTVFFHKILPQSYILNVSYNLSLIKIKLINSLNL</sequence>
<gene>
    <name evidence="1" type="ORF">LCGC14_0681140</name>
</gene>
<protein>
    <submittedName>
        <fullName evidence="1">Uncharacterized protein</fullName>
    </submittedName>
</protein>